<keyword evidence="3" id="KW-0547">Nucleotide-binding</keyword>
<organism evidence="7 8">
    <name type="scientific">Sedimenticola thiotaurini</name>
    <dbReference type="NCBI Taxonomy" id="1543721"/>
    <lineage>
        <taxon>Bacteria</taxon>
        <taxon>Pseudomonadati</taxon>
        <taxon>Pseudomonadota</taxon>
        <taxon>Gammaproteobacteria</taxon>
        <taxon>Chromatiales</taxon>
        <taxon>Sedimenticolaceae</taxon>
        <taxon>Sedimenticola</taxon>
    </lineage>
</organism>
<evidence type="ECO:0000259" key="6">
    <source>
        <dbReference type="PROSITE" id="PS50862"/>
    </source>
</evidence>
<evidence type="ECO:0000313" key="8">
    <source>
        <dbReference type="Proteomes" id="UP000886251"/>
    </source>
</evidence>
<dbReference type="InterPro" id="IPR004364">
    <property type="entry name" value="Aa-tRNA-synt_II"/>
</dbReference>
<accession>A0A831RKH2</accession>
<comment type="subunit">
    <text evidence="1">Homodimer.</text>
</comment>
<keyword evidence="2" id="KW-0436">Ligase</keyword>
<dbReference type="PANTHER" id="PTHR42918">
    <property type="entry name" value="LYSYL-TRNA SYNTHETASE"/>
    <property type="match status" value="1"/>
</dbReference>
<reference evidence="7" key="1">
    <citation type="journal article" date="2020" name="mSystems">
        <title>Genome- and Community-Level Interaction Insights into Carbon Utilization and Element Cycling Functions of Hydrothermarchaeota in Hydrothermal Sediment.</title>
        <authorList>
            <person name="Zhou Z."/>
            <person name="Liu Y."/>
            <person name="Xu W."/>
            <person name="Pan J."/>
            <person name="Luo Z.H."/>
            <person name="Li M."/>
        </authorList>
    </citation>
    <scope>NUCLEOTIDE SEQUENCE [LARGE SCALE GENOMIC DNA]</scope>
    <source>
        <strain evidence="7">HyVt-443</strain>
    </source>
</reference>
<dbReference type="GO" id="GO:0004824">
    <property type="term" value="F:lysine-tRNA ligase activity"/>
    <property type="evidence" value="ECO:0007669"/>
    <property type="project" value="InterPro"/>
</dbReference>
<dbReference type="Pfam" id="PF00152">
    <property type="entry name" value="tRNA-synt_2"/>
    <property type="match status" value="1"/>
</dbReference>
<comment type="caution">
    <text evidence="7">The sequence shown here is derived from an EMBL/GenBank/DDBJ whole genome shotgun (WGS) entry which is preliminary data.</text>
</comment>
<protein>
    <submittedName>
        <fullName evidence="7">EF-P lysine aminoacylase GenX</fullName>
    </submittedName>
</protein>
<dbReference type="AlphaFoldDB" id="A0A831RKH2"/>
<dbReference type="GO" id="GO:0005524">
    <property type="term" value="F:ATP binding"/>
    <property type="evidence" value="ECO:0007669"/>
    <property type="project" value="UniProtKB-KW"/>
</dbReference>
<comment type="catalytic activity">
    <reaction evidence="5">
        <text>D-beta-lysine + L-lysyl-[protein] + ATP = N(6)-((3R)-3,6-diaminohexanoyl)-L-lysyl-[protein] + AMP + diphosphate + H(+)</text>
        <dbReference type="Rhea" id="RHEA:83435"/>
        <dbReference type="Rhea" id="RHEA-COMP:9752"/>
        <dbReference type="Rhea" id="RHEA-COMP:20131"/>
        <dbReference type="ChEBI" id="CHEBI:15378"/>
        <dbReference type="ChEBI" id="CHEBI:29969"/>
        <dbReference type="ChEBI" id="CHEBI:30616"/>
        <dbReference type="ChEBI" id="CHEBI:33019"/>
        <dbReference type="ChEBI" id="CHEBI:84138"/>
        <dbReference type="ChEBI" id="CHEBI:156053"/>
        <dbReference type="ChEBI" id="CHEBI:456215"/>
    </reaction>
    <physiologicalReaction direction="left-to-right" evidence="5">
        <dbReference type="Rhea" id="RHEA:83436"/>
    </physiologicalReaction>
</comment>
<dbReference type="GO" id="GO:0000049">
    <property type="term" value="F:tRNA binding"/>
    <property type="evidence" value="ECO:0007669"/>
    <property type="project" value="TreeGrafter"/>
</dbReference>
<evidence type="ECO:0000256" key="3">
    <source>
        <dbReference type="ARBA" id="ARBA00022741"/>
    </source>
</evidence>
<dbReference type="PANTHER" id="PTHR42918:SF6">
    <property type="entry name" value="ELONGATION FACTOR P--(R)-BETA-LYSINE LIGASE"/>
    <property type="match status" value="1"/>
</dbReference>
<dbReference type="NCBIfam" id="TIGR00462">
    <property type="entry name" value="genX"/>
    <property type="match status" value="1"/>
</dbReference>
<evidence type="ECO:0000256" key="2">
    <source>
        <dbReference type="ARBA" id="ARBA00022598"/>
    </source>
</evidence>
<name>A0A831RKH2_9GAMM</name>
<dbReference type="FunFam" id="3.30.930.10:FF:000017">
    <property type="entry name" value="Elongation factor P--(R)-beta-lysine ligase"/>
    <property type="match status" value="1"/>
</dbReference>
<dbReference type="InterPro" id="IPR004525">
    <property type="entry name" value="EpmA"/>
</dbReference>
<dbReference type="Proteomes" id="UP000886251">
    <property type="component" value="Unassembled WGS sequence"/>
</dbReference>
<feature type="domain" description="Aminoacyl-transfer RNA synthetases class-II family profile" evidence="6">
    <location>
        <begin position="25"/>
        <end position="325"/>
    </location>
</feature>
<dbReference type="InterPro" id="IPR018149">
    <property type="entry name" value="Lys-tRNA-synth_II_C"/>
</dbReference>
<evidence type="ECO:0000256" key="4">
    <source>
        <dbReference type="ARBA" id="ARBA00022840"/>
    </source>
</evidence>
<sequence length="329" mass="36286">MSGPLPDRDWRPAAGWRVLRARAGLLREIRRFFHERGVLEVETPVCSRAGTTDPAIDSLTTRYTGPGAAAGLPLYLHTSPEFPMKRLLAAGSGPIYQICRVFRDGEAGRFHNPEFTLLEWYRPGFDLGRLMDEVSALVRSLLDSCAAETRIGYGELFRRHLGLDPHRASPEELRQAAAAAGLERIPELDADDRDAWLDLLMSHCIEPRLPDGLCFVHGYPASQAALARILPGDPPLAERFELYLDRIELANGFHELADATEQRRRFESDLAQRAAAGRPGPPMDQALLAALAAGLPDCSGVALGIDRLLMRITGSDHIDQVLAFPLQRA</sequence>
<dbReference type="SUPFAM" id="SSF55681">
    <property type="entry name" value="Class II aaRS and biotin synthetases"/>
    <property type="match status" value="1"/>
</dbReference>
<dbReference type="PROSITE" id="PS50862">
    <property type="entry name" value="AA_TRNA_LIGASE_II"/>
    <property type="match status" value="1"/>
</dbReference>
<dbReference type="InterPro" id="IPR006195">
    <property type="entry name" value="aa-tRNA-synth_II"/>
</dbReference>
<dbReference type="GO" id="GO:0005829">
    <property type="term" value="C:cytosol"/>
    <property type="evidence" value="ECO:0007669"/>
    <property type="project" value="TreeGrafter"/>
</dbReference>
<evidence type="ECO:0000256" key="5">
    <source>
        <dbReference type="ARBA" id="ARBA00052794"/>
    </source>
</evidence>
<gene>
    <name evidence="7" type="primary">genX</name>
    <name evidence="7" type="ORF">ENI96_07970</name>
</gene>
<evidence type="ECO:0000313" key="7">
    <source>
        <dbReference type="EMBL" id="HEB96353.1"/>
    </source>
</evidence>
<dbReference type="Gene3D" id="3.30.930.10">
    <property type="entry name" value="Bira Bifunctional Protein, Domain 2"/>
    <property type="match status" value="1"/>
</dbReference>
<dbReference type="InterPro" id="IPR045864">
    <property type="entry name" value="aa-tRNA-synth_II/BPL/LPL"/>
</dbReference>
<dbReference type="GO" id="GO:0006430">
    <property type="term" value="P:lysyl-tRNA aminoacylation"/>
    <property type="evidence" value="ECO:0007669"/>
    <property type="project" value="InterPro"/>
</dbReference>
<proteinExistence type="predicted"/>
<keyword evidence="4" id="KW-0067">ATP-binding</keyword>
<dbReference type="EMBL" id="DRKP01000091">
    <property type="protein sequence ID" value="HEB96353.1"/>
    <property type="molecule type" value="Genomic_DNA"/>
</dbReference>
<dbReference type="PRINTS" id="PR00982">
    <property type="entry name" value="TRNASYNTHLYS"/>
</dbReference>
<evidence type="ECO:0000256" key="1">
    <source>
        <dbReference type="ARBA" id="ARBA00011738"/>
    </source>
</evidence>
<dbReference type="NCBIfam" id="NF006828">
    <property type="entry name" value="PRK09350.1"/>
    <property type="match status" value="1"/>
</dbReference>